<dbReference type="AlphaFoldDB" id="A0A1Y1LYI0"/>
<evidence type="ECO:0000313" key="3">
    <source>
        <dbReference type="EMBL" id="KAB0790333.1"/>
    </source>
</evidence>
<evidence type="ECO:0000313" key="5">
    <source>
        <dbReference type="Proteomes" id="UP000327044"/>
    </source>
</evidence>
<dbReference type="EMBL" id="GEZM01043904">
    <property type="protein sequence ID" value="JAV78662.1"/>
    <property type="molecule type" value="Transcribed_RNA"/>
</dbReference>
<feature type="region of interest" description="Disordered" evidence="1">
    <location>
        <begin position="1"/>
        <end position="25"/>
    </location>
</feature>
<proteinExistence type="predicted"/>
<gene>
    <name evidence="4" type="ORF">PPYR_04728</name>
    <name evidence="3" type="ORF">PPYR_15327</name>
</gene>
<dbReference type="PANTHER" id="PTHR33053">
    <property type="entry name" value="PROTEIN, PUTATIVE-RELATED"/>
    <property type="match status" value="1"/>
</dbReference>
<dbReference type="Proteomes" id="UP000327044">
    <property type="component" value="Unassembled WGS sequence"/>
</dbReference>
<name>A0A1Y1LYI0_PHOPY</name>
<dbReference type="InParanoid" id="A0A1Y1LYI0"/>
<dbReference type="OrthoDB" id="10015795at2759"/>
<dbReference type="EMBL" id="GEZM01043903">
    <property type="protein sequence ID" value="JAV78664.1"/>
    <property type="molecule type" value="Transcribed_RNA"/>
</dbReference>
<evidence type="ECO:0000313" key="2">
    <source>
        <dbReference type="EMBL" id="JAV78664.1"/>
    </source>
</evidence>
<dbReference type="EMBL" id="GEZM01043910">
    <property type="protein sequence ID" value="JAV78650.1"/>
    <property type="molecule type" value="Transcribed_RNA"/>
</dbReference>
<accession>A0A1Y1LYI0</accession>
<evidence type="ECO:0008006" key="6">
    <source>
        <dbReference type="Google" id="ProtNLM"/>
    </source>
</evidence>
<dbReference type="EMBL" id="GEZM01043907">
    <property type="protein sequence ID" value="JAV78654.1"/>
    <property type="molecule type" value="Transcribed_RNA"/>
</dbReference>
<dbReference type="EMBL" id="GEZM01043913">
    <property type="protein sequence ID" value="JAV78643.1"/>
    <property type="molecule type" value="Transcribed_RNA"/>
</dbReference>
<dbReference type="EMBL" id="GEZM01043905">
    <property type="protein sequence ID" value="JAV78660.1"/>
    <property type="molecule type" value="Transcribed_RNA"/>
</dbReference>
<dbReference type="EMBL" id="VVIM01001485">
    <property type="protein sequence ID" value="KAB0790333.1"/>
    <property type="molecule type" value="Genomic_DNA"/>
</dbReference>
<organism evidence="2">
    <name type="scientific">Photinus pyralis</name>
    <name type="common">Common eastern firefly</name>
    <name type="synonym">Lampyris pyralis</name>
    <dbReference type="NCBI Taxonomy" id="7054"/>
    <lineage>
        <taxon>Eukaryota</taxon>
        <taxon>Metazoa</taxon>
        <taxon>Ecdysozoa</taxon>
        <taxon>Arthropoda</taxon>
        <taxon>Hexapoda</taxon>
        <taxon>Insecta</taxon>
        <taxon>Pterygota</taxon>
        <taxon>Neoptera</taxon>
        <taxon>Endopterygota</taxon>
        <taxon>Coleoptera</taxon>
        <taxon>Polyphaga</taxon>
        <taxon>Elateriformia</taxon>
        <taxon>Elateroidea</taxon>
        <taxon>Lampyridae</taxon>
        <taxon>Lampyrinae</taxon>
        <taxon>Photinus</taxon>
    </lineage>
</organism>
<evidence type="ECO:0000256" key="1">
    <source>
        <dbReference type="SAM" id="MobiDB-lite"/>
    </source>
</evidence>
<keyword evidence="5" id="KW-1185">Reference proteome</keyword>
<dbReference type="PANTHER" id="PTHR33053:SF24">
    <property type="entry name" value="TRANSPOSASE DOMAIN-CONTAINING PROTEIN"/>
    <property type="match status" value="1"/>
</dbReference>
<dbReference type="EMBL" id="VVIM01000002">
    <property type="protein sequence ID" value="KAB0802542.1"/>
    <property type="molecule type" value="Genomic_DNA"/>
</dbReference>
<protein>
    <recommendedName>
        <fullName evidence="6">Transposase domain-containing protein</fullName>
    </recommendedName>
</protein>
<dbReference type="EMBL" id="GEZM01043911">
    <property type="protein sequence ID" value="JAV78647.1"/>
    <property type="molecule type" value="Transcribed_RNA"/>
</dbReference>
<dbReference type="EMBL" id="GEZM01043912">
    <property type="protein sequence ID" value="JAV78644.1"/>
    <property type="molecule type" value="Transcribed_RNA"/>
</dbReference>
<reference evidence="2" key="1">
    <citation type="journal article" date="2016" name="Sci. Rep.">
        <title>Molecular characterization of firefly nuptial gifts: a multi-omics approach sheds light on postcopulatory sexual selection.</title>
        <authorList>
            <person name="Al-Wathiqui N."/>
            <person name="Fallon T.R."/>
            <person name="South A."/>
            <person name="Weng J.K."/>
            <person name="Lewis S.M."/>
        </authorList>
    </citation>
    <scope>NUCLEOTIDE SEQUENCE</scope>
</reference>
<reference evidence="3" key="3">
    <citation type="submission" date="2019-08" db="EMBL/GenBank/DDBJ databases">
        <authorList>
            <consortium name="Photinus pyralis genome working group"/>
            <person name="Fallon T.R."/>
            <person name="Sander Lower S.E."/>
            <person name="Weng J.-K."/>
        </authorList>
    </citation>
    <scope>NUCLEOTIDE SEQUENCE</scope>
    <source>
        <strain evidence="3">1611_PpyrPB1</strain>
        <tissue evidence="3">Whole body</tissue>
    </source>
</reference>
<reference evidence="3 5" key="2">
    <citation type="journal article" date="2018" name="Elife">
        <title>Firefly genomes illuminate parallel origins of bioluminescence in beetles.</title>
        <authorList>
            <person name="Fallon T.R."/>
            <person name="Lower S.E."/>
            <person name="Chang C.H."/>
            <person name="Bessho-Uehara M."/>
            <person name="Martin G.J."/>
            <person name="Bewick A.J."/>
            <person name="Behringer M."/>
            <person name="Debat H.J."/>
            <person name="Wong I."/>
            <person name="Day J.C."/>
            <person name="Suvorov A."/>
            <person name="Silva C.J."/>
            <person name="Stanger-Hall K.F."/>
            <person name="Hall D.W."/>
            <person name="Schmitz R.J."/>
            <person name="Nelson D.R."/>
            <person name="Lewis S.M."/>
            <person name="Shigenobu S."/>
            <person name="Bybee S.M."/>
            <person name="Larracuente A.M."/>
            <person name="Oba Y."/>
            <person name="Weng J.K."/>
        </authorList>
    </citation>
    <scope>NUCLEOTIDE SEQUENCE [LARGE SCALE GENOMIC DNA]</scope>
    <source>
        <strain evidence="3">1611_PpyrPB1</strain>
        <tissue evidence="3">Whole body</tissue>
    </source>
</reference>
<dbReference type="EMBL" id="GEZM01043909">
    <property type="protein sequence ID" value="JAV78652.1"/>
    <property type="molecule type" value="Transcribed_RNA"/>
</dbReference>
<evidence type="ECO:0000313" key="4">
    <source>
        <dbReference type="EMBL" id="KAB0802542.1"/>
    </source>
</evidence>
<dbReference type="EMBL" id="GEZM01043906">
    <property type="protein sequence ID" value="JAV78658.1"/>
    <property type="molecule type" value="Transcribed_RNA"/>
</dbReference>
<dbReference type="EMBL" id="GEZM01043902">
    <property type="protein sequence ID" value="JAV78667.1"/>
    <property type="molecule type" value="Transcribed_RNA"/>
</dbReference>
<sequence length="682" mass="78506">MSRSNLQKYYMQAKRAKPNNEESHSTPLSCFHYNNEACSSSESSSMKAADVVEINSTLTLNLLQSQSVLCESENEDSEFIEDVPVELNLQPPFSEFESESSDTDNNEAEKHIKFKLANWALKYNISNVATTDLLKLLHDHINEPLPLDARTLLNTTRNVSTECVHPGEYYHFGLSAAIHNIFKCVGTHRFKNSDQISLLLNIDGLPLAKSSHSQVYPILISIFGHKCVRMVGIYHGYEKPKDANLFLKRFVQDAIEVINNGITIDNNKYLIRIKCIVCDAPAKSFIKCIKGHTGYFSCTKCQIEGQYLAKVYFPDIENLRLRTDEQFRLHDQDDEHQNGISILEEIPHLNMITSFPLDYMHLVCLGVMKKLLYLWCFGKPQTKLSAAAINGISQSLIDIRECIPEEFNRKPRSINEIKMWKATEFRQMLFYTGPLVLKKFLSTDRYLNFISLHVGMTILASEHFQHLILYALDLLKYFVKTFQTIYGIENTSHNVHNLLHLPEDVRLHGRVDNFSAFDFENFMQSILKYVRKSHKPLQQIVKRYLEKMSSVQNNKEDITTFPLAKDQLLLGIDKMEHFKSLVFQNFVLKINFPDNCCCLKNGEIINITSIIKINRCLEVVGKQYLCKNSFFDRPCESADINIFKVCDSNLGSSQHFKVSDIDYKCMKLKYEGQNVIMPFLHG</sequence>